<organism evidence="1 2">
    <name type="scientific">Pseudomonas moorei</name>
    <dbReference type="NCBI Taxonomy" id="395599"/>
    <lineage>
        <taxon>Bacteria</taxon>
        <taxon>Pseudomonadati</taxon>
        <taxon>Pseudomonadota</taxon>
        <taxon>Gammaproteobacteria</taxon>
        <taxon>Pseudomonadales</taxon>
        <taxon>Pseudomonadaceae</taxon>
        <taxon>Pseudomonas</taxon>
    </lineage>
</organism>
<sequence>MTDFLAAEDHAQLERHGLGSFDALWTLQLDDDLKKPRPLLLGQRDRIKDPEPLLRRASEWSEYHMRGQKEKC</sequence>
<gene>
    <name evidence="1" type="ORF">SAMN04490195_5974</name>
</gene>
<keyword evidence="2" id="KW-1185">Reference proteome</keyword>
<evidence type="ECO:0000313" key="2">
    <source>
        <dbReference type="Proteomes" id="UP000199570"/>
    </source>
</evidence>
<name>A0A1H1J8N2_9PSED</name>
<dbReference type="EMBL" id="FNKJ01000004">
    <property type="protein sequence ID" value="SDR46150.1"/>
    <property type="molecule type" value="Genomic_DNA"/>
</dbReference>
<protein>
    <submittedName>
        <fullName evidence="1">Uncharacterized protein</fullName>
    </submittedName>
</protein>
<reference evidence="2" key="1">
    <citation type="submission" date="2016-10" db="EMBL/GenBank/DDBJ databases">
        <authorList>
            <person name="Varghese N."/>
            <person name="Submissions S."/>
        </authorList>
    </citation>
    <scope>NUCLEOTIDE SEQUENCE [LARGE SCALE GENOMIC DNA]</scope>
    <source>
        <strain evidence="2">BS3775</strain>
    </source>
</reference>
<evidence type="ECO:0000313" key="1">
    <source>
        <dbReference type="EMBL" id="SDR46150.1"/>
    </source>
</evidence>
<proteinExistence type="predicted"/>
<dbReference type="Proteomes" id="UP000199570">
    <property type="component" value="Unassembled WGS sequence"/>
</dbReference>
<dbReference type="AlphaFoldDB" id="A0A1H1J8N2"/>
<accession>A0A1H1J8N2</accession>